<dbReference type="GO" id="GO:0106300">
    <property type="term" value="P:protein-DNA covalent cross-linking repair"/>
    <property type="evidence" value="ECO:0007669"/>
    <property type="project" value="InterPro"/>
</dbReference>
<evidence type="ECO:0000313" key="9">
    <source>
        <dbReference type="EMBL" id="MBK0400628.1"/>
    </source>
</evidence>
<evidence type="ECO:0000313" key="10">
    <source>
        <dbReference type="Proteomes" id="UP000655420"/>
    </source>
</evidence>
<keyword evidence="4 8" id="KW-0378">Hydrolase</keyword>
<dbReference type="GO" id="GO:0008233">
    <property type="term" value="F:peptidase activity"/>
    <property type="evidence" value="ECO:0007669"/>
    <property type="project" value="UniProtKB-KW"/>
</dbReference>
<dbReference type="AlphaFoldDB" id="A0A8J7M9H5"/>
<evidence type="ECO:0000256" key="5">
    <source>
        <dbReference type="ARBA" id="ARBA00023124"/>
    </source>
</evidence>
<evidence type="ECO:0000256" key="3">
    <source>
        <dbReference type="ARBA" id="ARBA00022763"/>
    </source>
</evidence>
<keyword evidence="7" id="KW-0456">Lyase</keyword>
<keyword evidence="5" id="KW-0190">Covalent protein-DNA linkage</keyword>
<dbReference type="EC" id="3.4.-.-" evidence="8"/>
<organism evidence="9 10">
    <name type="scientific">Thermohalobaculum xanthum</name>
    <dbReference type="NCBI Taxonomy" id="2753746"/>
    <lineage>
        <taxon>Bacteria</taxon>
        <taxon>Pseudomonadati</taxon>
        <taxon>Pseudomonadota</taxon>
        <taxon>Alphaproteobacteria</taxon>
        <taxon>Rhodobacterales</taxon>
        <taxon>Paracoccaceae</taxon>
        <taxon>Thermohalobaculum</taxon>
    </lineage>
</organism>
<keyword evidence="10" id="KW-1185">Reference proteome</keyword>
<dbReference type="Pfam" id="PF02586">
    <property type="entry name" value="SRAP"/>
    <property type="match status" value="1"/>
</dbReference>
<evidence type="ECO:0000256" key="1">
    <source>
        <dbReference type="ARBA" id="ARBA00008136"/>
    </source>
</evidence>
<sequence>MCGRFATGLIAEQPETAGWLGLDAGAPGTWPGPRWNIAPTDMIPIVRADAGGRCRVAPARWGLIPRWWRKPLSEMRASTFNARAEEAAGKPMFRDAWRHGRCLVPAIGYYEWTGPRGDKTPWFISLSTNAPGFCMAGLWAEPTIDGTPLLTATVLTTAAGGATRELHPRSPVVLMEDEWEAWLRGDADAAALMHPAPDDRVRISGVSREVNRVGIEGPQLIEPAGLGL</sequence>
<reference evidence="9" key="1">
    <citation type="submission" date="2020-12" db="EMBL/GenBank/DDBJ databases">
        <title>Bacterial taxonomy.</title>
        <authorList>
            <person name="Pan X."/>
        </authorList>
    </citation>
    <scope>NUCLEOTIDE SEQUENCE</scope>
    <source>
        <strain evidence="9">M0105</strain>
    </source>
</reference>
<evidence type="ECO:0000256" key="8">
    <source>
        <dbReference type="RuleBase" id="RU364100"/>
    </source>
</evidence>
<dbReference type="GO" id="GO:0006508">
    <property type="term" value="P:proteolysis"/>
    <property type="evidence" value="ECO:0007669"/>
    <property type="project" value="UniProtKB-KW"/>
</dbReference>
<dbReference type="Proteomes" id="UP000655420">
    <property type="component" value="Unassembled WGS sequence"/>
</dbReference>
<gene>
    <name evidence="9" type="ORF">H0I76_15625</name>
</gene>
<keyword evidence="2 8" id="KW-0645">Protease</keyword>
<dbReference type="InterPro" id="IPR036590">
    <property type="entry name" value="SRAP-like"/>
</dbReference>
<name>A0A8J7M9H5_9RHOB</name>
<evidence type="ECO:0000256" key="2">
    <source>
        <dbReference type="ARBA" id="ARBA00022670"/>
    </source>
</evidence>
<keyword evidence="6" id="KW-0238">DNA-binding</keyword>
<evidence type="ECO:0000256" key="4">
    <source>
        <dbReference type="ARBA" id="ARBA00022801"/>
    </source>
</evidence>
<comment type="similarity">
    <text evidence="1 8">Belongs to the SOS response-associated peptidase family.</text>
</comment>
<dbReference type="PANTHER" id="PTHR13604">
    <property type="entry name" value="DC12-RELATED"/>
    <property type="match status" value="1"/>
</dbReference>
<dbReference type="EMBL" id="JAEHHL010000009">
    <property type="protein sequence ID" value="MBK0400628.1"/>
    <property type="molecule type" value="Genomic_DNA"/>
</dbReference>
<evidence type="ECO:0000256" key="7">
    <source>
        <dbReference type="ARBA" id="ARBA00023239"/>
    </source>
</evidence>
<dbReference type="Gene3D" id="3.90.1680.10">
    <property type="entry name" value="SOS response associated peptidase-like"/>
    <property type="match status" value="1"/>
</dbReference>
<protein>
    <recommendedName>
        <fullName evidence="8">Abasic site processing protein</fullName>
        <ecNumber evidence="8">3.4.-.-</ecNumber>
    </recommendedName>
</protein>
<dbReference type="GO" id="GO:0003697">
    <property type="term" value="F:single-stranded DNA binding"/>
    <property type="evidence" value="ECO:0007669"/>
    <property type="project" value="InterPro"/>
</dbReference>
<accession>A0A8J7M9H5</accession>
<dbReference type="GO" id="GO:0016829">
    <property type="term" value="F:lyase activity"/>
    <property type="evidence" value="ECO:0007669"/>
    <property type="project" value="UniProtKB-KW"/>
</dbReference>
<dbReference type="PANTHER" id="PTHR13604:SF0">
    <property type="entry name" value="ABASIC SITE PROCESSING PROTEIN HMCES"/>
    <property type="match status" value="1"/>
</dbReference>
<dbReference type="SUPFAM" id="SSF143081">
    <property type="entry name" value="BB1717-like"/>
    <property type="match status" value="1"/>
</dbReference>
<dbReference type="InterPro" id="IPR003738">
    <property type="entry name" value="SRAP"/>
</dbReference>
<keyword evidence="3" id="KW-0227">DNA damage</keyword>
<proteinExistence type="inferred from homology"/>
<evidence type="ECO:0000256" key="6">
    <source>
        <dbReference type="ARBA" id="ARBA00023125"/>
    </source>
</evidence>
<comment type="caution">
    <text evidence="9">The sequence shown here is derived from an EMBL/GenBank/DDBJ whole genome shotgun (WGS) entry which is preliminary data.</text>
</comment>
<dbReference type="RefSeq" id="WP_200611732.1">
    <property type="nucleotide sequence ID" value="NZ_JAEHHL010000009.1"/>
</dbReference>